<evidence type="ECO:0000256" key="2">
    <source>
        <dbReference type="SAM" id="MobiDB-lite"/>
    </source>
</evidence>
<accession>A0AAD9RZZ2</accession>
<name>A0AAD9RZZ2_9HYME</name>
<dbReference type="EMBL" id="JAIFRP010000002">
    <property type="protein sequence ID" value="KAK2588899.1"/>
    <property type="molecule type" value="Genomic_DNA"/>
</dbReference>
<feature type="coiled-coil region" evidence="1">
    <location>
        <begin position="373"/>
        <end position="642"/>
    </location>
</feature>
<evidence type="ECO:0000256" key="1">
    <source>
        <dbReference type="SAM" id="Coils"/>
    </source>
</evidence>
<feature type="region of interest" description="Disordered" evidence="2">
    <location>
        <begin position="1351"/>
        <end position="1421"/>
    </location>
</feature>
<feature type="coiled-coil region" evidence="1">
    <location>
        <begin position="998"/>
        <end position="1211"/>
    </location>
</feature>
<feature type="compositionally biased region" description="Basic and acidic residues" evidence="2">
    <location>
        <begin position="1398"/>
        <end position="1408"/>
    </location>
</feature>
<dbReference type="Proteomes" id="UP001258017">
    <property type="component" value="Unassembled WGS sequence"/>
</dbReference>
<reference evidence="3" key="2">
    <citation type="journal article" date="2023" name="Commun. Biol.">
        <title>Intrasexual cuticular hydrocarbon dimorphism in a wasp sheds light on hydrocarbon biosynthesis genes in Hymenoptera.</title>
        <authorList>
            <person name="Moris V.C."/>
            <person name="Podsiadlowski L."/>
            <person name="Martin S."/>
            <person name="Oeyen J.P."/>
            <person name="Donath A."/>
            <person name="Petersen M."/>
            <person name="Wilbrandt J."/>
            <person name="Misof B."/>
            <person name="Liedtke D."/>
            <person name="Thamm M."/>
            <person name="Scheiner R."/>
            <person name="Schmitt T."/>
            <person name="Niehuis O."/>
        </authorList>
    </citation>
    <scope>NUCLEOTIDE SEQUENCE</scope>
    <source>
        <strain evidence="3">GBR_01_08_01A</strain>
    </source>
</reference>
<organism evidence="3 4">
    <name type="scientific">Odynerus spinipes</name>
    <dbReference type="NCBI Taxonomy" id="1348599"/>
    <lineage>
        <taxon>Eukaryota</taxon>
        <taxon>Metazoa</taxon>
        <taxon>Ecdysozoa</taxon>
        <taxon>Arthropoda</taxon>
        <taxon>Hexapoda</taxon>
        <taxon>Insecta</taxon>
        <taxon>Pterygota</taxon>
        <taxon>Neoptera</taxon>
        <taxon>Endopterygota</taxon>
        <taxon>Hymenoptera</taxon>
        <taxon>Apocrita</taxon>
        <taxon>Aculeata</taxon>
        <taxon>Vespoidea</taxon>
        <taxon>Vespidae</taxon>
        <taxon>Eumeninae</taxon>
        <taxon>Odynerus</taxon>
    </lineage>
</organism>
<evidence type="ECO:0000313" key="3">
    <source>
        <dbReference type="EMBL" id="KAK2588899.1"/>
    </source>
</evidence>
<dbReference type="Gene3D" id="1.10.287.1490">
    <property type="match status" value="1"/>
</dbReference>
<keyword evidence="1" id="KW-0175">Coiled coil</keyword>
<feature type="coiled-coil region" evidence="1">
    <location>
        <begin position="730"/>
        <end position="837"/>
    </location>
</feature>
<feature type="coiled-coil region" evidence="1">
    <location>
        <begin position="169"/>
        <end position="227"/>
    </location>
</feature>
<sequence length="1449" mass="169793">MEWLRVVIEWINSLNVLEAPIKTISAFQDKKLYEKLIKLSWKKDPNTSDGKDILTTFIEDEYPKFRINKGKDQGYSEDIYIVTLLLSHVSLNTVFHQPMCTKLPHEIQVIIKSFLEIVLPYGRSITIEVLKDAIMDLTSSEKDNAFKTPRSHSLKGFFTSPVARSAQSHRMLNEKNRELQHLRSELETERFEKADLQEDLKIEQNKVQGLLKQLEEKSTEIKTLKAEKIKFATPQSCKKKKNTLYNEDYYKKEINKLENQLTQCHDELIKLEDQKTNITKKLKFAEKRNTSLHEKCNNLERSIETLTSEIEAKERELINLKISNEDLRTHIQQLNGVSMRDESFETEDMISANSFLSSLNTSETLSSVIDIQLQEARSENTLLKAQIIQLKDKLETTSKENDNATQLIFILQNKVKLLDDIQKEELRNAEKKILSLEETHKALQNERSLLQDQCKNLESLSVHNSELIVQAEQSKKELNLQLNSLNEQIEHLNKTLDAETVKSSNLEKVIHHQKKITDDHAKIENENMVLKQKVHDLEILEQKYKKEWDLELNSLNEQIEHLNKTLDAETVKSSNLEQVIHDQKKIIDDHAKAENENMVLKHKVHDLEILEQKCKKEWDLELNSLNEQIEHLNKTLNAETVKSSNLEQVIHDQKKIIDDQAKIENENMILKQKVHDLEILEQKCKKEWDLELSSLHEQIEHLNKTLDAETVKSSNLEKVIHDQKKIIDDKAKIENENMILKQKVHDLEILEQKYKKEWDLELNSLNEQIEHLNKTLNAEIVKSSNLEQVIHDQKKIIDDHAKAENENKVLKQKIHNLEILEQKRKNYIQNVIKEKTNLQELLSKVIISLGNLNDSFISLKQKWNQALNNFTNLYISNNLKCQDVEQLQIKKITIKKMLDKYDINHIQITKSIVDILWKRFYCAEQQLVNTYIKCSYDENESSFAEFYIEDNHIKEKEIIEEELENITMICNNVITSEAEIETFMHLISSHEKNCLTEQIKKEDNEQKLQLQIDQLTKEKKEIKNKLDLMRVRNAKLERTLEELRAEKKKIQEETKLTSQLTDLDDLKKEVAQLKKGNLLLQEEIDKLNKESTEDVKKEISEAQLKEIHSKYELKLENMKQQMKVAYNEQVSKLNKEQEKAIQEKVEQFQLRLEQLCQKHKEEIAKYKTHVNELNSQFWNVGERLLTAQQEKQEALLKLNELKVKLQNEAEQNPRRLSMHHKTIKTEKPENPFENSVQENSQIFSKELQEENTYEKQHCARNMHAMVNAFNAEDEEGEVFDNIYLADMKDGHCFPTVDLDRLSTLRMRNSLCKPHLKSSYPAETQFQPLYFSEEEIKTGSVSEDIFNDSLSQILLPEQKTKKRDRTQTSYKKPGPPTPSKNGGRLSLHAGEIKSPNSRILKERNADRRATATPRRSKGIFTLRRQDENVAGTPRTRRLSNIFRKTRTTFS</sequence>
<gene>
    <name evidence="3" type="ORF">KPH14_001759</name>
</gene>
<protein>
    <submittedName>
        <fullName evidence="3">Uncharacterized protein</fullName>
    </submittedName>
</protein>
<feature type="coiled-coil region" evidence="1">
    <location>
        <begin position="254"/>
        <end position="330"/>
    </location>
</feature>
<evidence type="ECO:0000313" key="4">
    <source>
        <dbReference type="Proteomes" id="UP001258017"/>
    </source>
</evidence>
<proteinExistence type="predicted"/>
<reference evidence="3" key="1">
    <citation type="submission" date="2021-08" db="EMBL/GenBank/DDBJ databases">
        <authorList>
            <person name="Misof B."/>
            <person name="Oliver O."/>
            <person name="Podsiadlowski L."/>
            <person name="Donath A."/>
            <person name="Peters R."/>
            <person name="Mayer C."/>
            <person name="Rust J."/>
            <person name="Gunkel S."/>
            <person name="Lesny P."/>
            <person name="Martin S."/>
            <person name="Oeyen J.P."/>
            <person name="Petersen M."/>
            <person name="Panagiotis P."/>
            <person name="Wilbrandt J."/>
            <person name="Tanja T."/>
        </authorList>
    </citation>
    <scope>NUCLEOTIDE SEQUENCE</scope>
    <source>
        <strain evidence="3">GBR_01_08_01A</strain>
        <tissue evidence="3">Thorax + abdomen</tissue>
    </source>
</reference>
<comment type="caution">
    <text evidence="3">The sequence shown here is derived from an EMBL/GenBank/DDBJ whole genome shotgun (WGS) entry which is preliminary data.</text>
</comment>
<keyword evidence="4" id="KW-1185">Reference proteome</keyword>